<dbReference type="Gene3D" id="3.30.1180.10">
    <property type="match status" value="1"/>
</dbReference>
<evidence type="ECO:0000313" key="2">
    <source>
        <dbReference type="EMBL" id="QXQ14928.1"/>
    </source>
</evidence>
<evidence type="ECO:0000313" key="3">
    <source>
        <dbReference type="Proteomes" id="UP000887023"/>
    </source>
</evidence>
<accession>A0ABX8SAN7</accession>
<dbReference type="EMBL" id="CP079105">
    <property type="protein sequence ID" value="QXQ14928.1"/>
    <property type="molecule type" value="Genomic_DNA"/>
</dbReference>
<dbReference type="Gene3D" id="3.40.50.10170">
    <property type="match status" value="1"/>
</dbReference>
<name>A0ABX8SAN7_9ACTN</name>
<dbReference type="Proteomes" id="UP000887023">
    <property type="component" value="Chromosome"/>
</dbReference>
<dbReference type="PANTHER" id="PTHR33434:SF2">
    <property type="entry name" value="FATTY ACID-BINDING PROTEIN TM_1468"/>
    <property type="match status" value="1"/>
</dbReference>
<dbReference type="PROSITE" id="PS51482">
    <property type="entry name" value="DEGV"/>
    <property type="match status" value="1"/>
</dbReference>
<protein>
    <submittedName>
        <fullName evidence="2">DegV family protein</fullName>
    </submittedName>
</protein>
<keyword evidence="3" id="KW-1185">Reference proteome</keyword>
<proteinExistence type="predicted"/>
<dbReference type="PANTHER" id="PTHR33434">
    <property type="entry name" value="DEGV DOMAIN-CONTAINING PROTEIN DR_1986-RELATED"/>
    <property type="match status" value="1"/>
</dbReference>
<dbReference type="RefSeq" id="WP_066469067.1">
    <property type="nucleotide sequence ID" value="NZ_CBCRUZ010000009.1"/>
</dbReference>
<evidence type="ECO:0000256" key="1">
    <source>
        <dbReference type="ARBA" id="ARBA00023121"/>
    </source>
</evidence>
<organism evidence="2 3">
    <name type="scientific">Skermania pinensis</name>
    <dbReference type="NCBI Taxonomy" id="39122"/>
    <lineage>
        <taxon>Bacteria</taxon>
        <taxon>Bacillati</taxon>
        <taxon>Actinomycetota</taxon>
        <taxon>Actinomycetes</taxon>
        <taxon>Mycobacteriales</taxon>
        <taxon>Gordoniaceae</taxon>
        <taxon>Skermania</taxon>
    </lineage>
</organism>
<dbReference type="Pfam" id="PF02645">
    <property type="entry name" value="DegV"/>
    <property type="match status" value="1"/>
</dbReference>
<dbReference type="InterPro" id="IPR043168">
    <property type="entry name" value="DegV_C"/>
</dbReference>
<dbReference type="SUPFAM" id="SSF82549">
    <property type="entry name" value="DAK1/DegV-like"/>
    <property type="match status" value="1"/>
</dbReference>
<dbReference type="InterPro" id="IPR003797">
    <property type="entry name" value="DegV"/>
</dbReference>
<keyword evidence="1" id="KW-0446">Lipid-binding</keyword>
<gene>
    <name evidence="2" type="ORF">KV203_06020</name>
</gene>
<sequence length="281" mass="28360">MAVAVVTDSSTGLPTELVAALGIKVVPLHVRVGARELREGVDDMPADLAHRSVTTSAASPGELQAAYEQAAHGADGVVAVHLSRYLSGTFDAARTAAAATAGPVRVVDSASAGMGTGFGALAAARVAHGGGTVEEVTAAAVRVAERARCLLVVDRLEQLRRGGRISTAATIFGTGLVSRPLLQLVDGRLVLKEKARTASKVLAKLSDTATRLAGTGGAAVAVQHLDAPERAAELGRALQERVPLLDEFVVTEFGPTLGVHLGSGALGAVVVPGGAGVVHMG</sequence>
<dbReference type="InterPro" id="IPR050270">
    <property type="entry name" value="DegV_domain_contain"/>
</dbReference>
<reference evidence="2" key="1">
    <citation type="submission" date="2021-07" db="EMBL/GenBank/DDBJ databases">
        <title>Candidatus Kaistella beijingensis sp. nov. isolated from a municipal wastewater treatment plant is involved in sludge foaming.</title>
        <authorList>
            <person name="Song Y."/>
            <person name="Liu S.-J."/>
        </authorList>
    </citation>
    <scope>NUCLEOTIDE SEQUENCE</scope>
    <source>
        <strain evidence="2">DSM 43998</strain>
    </source>
</reference>
<dbReference type="NCBIfam" id="TIGR00762">
    <property type="entry name" value="DegV"/>
    <property type="match status" value="1"/>
</dbReference>